<reference evidence="2" key="1">
    <citation type="submission" date="2020-12" db="EMBL/GenBank/DDBJ databases">
        <title>Comparative genomic insights into the epidemiology and virulence of plant pathogenic Pseudomonads from Turkey.</title>
        <authorList>
            <person name="Dillon M."/>
            <person name="Ruiz-Bedoya T."/>
            <person name="Bendalovic-Torma C."/>
            <person name="Guttman K.M."/>
            <person name="Kwak H."/>
            <person name="Middleton M.A."/>
            <person name="Wang P.W."/>
            <person name="Horuz S."/>
            <person name="Aysan Y."/>
            <person name="Guttman D.S."/>
        </authorList>
    </citation>
    <scope>NUCLEOTIDE SEQUENCE</scope>
    <source>
        <strain evidence="2">S5_IA_3a</strain>
    </source>
</reference>
<protein>
    <submittedName>
        <fullName evidence="2">Protein DnrP</fullName>
    </submittedName>
</protein>
<evidence type="ECO:0000256" key="1">
    <source>
        <dbReference type="SAM" id="Phobius"/>
    </source>
</evidence>
<gene>
    <name evidence="2" type="ORF">YA0853_04490</name>
</gene>
<keyword evidence="1" id="KW-0472">Membrane</keyword>
<keyword evidence="1" id="KW-1133">Transmembrane helix</keyword>
<feature type="transmembrane region" description="Helical" evidence="1">
    <location>
        <begin position="40"/>
        <end position="58"/>
    </location>
</feature>
<proteinExistence type="predicted"/>
<comment type="caution">
    <text evidence="2">The sequence shown here is derived from an EMBL/GenBank/DDBJ whole genome shotgun (WGS) entry which is preliminary data.</text>
</comment>
<accession>A0A8I1JBN9</accession>
<organism evidence="2 3">
    <name type="scientific">Pseudomonas rhodesiae</name>
    <dbReference type="NCBI Taxonomy" id="76760"/>
    <lineage>
        <taxon>Bacteria</taxon>
        <taxon>Pseudomonadati</taxon>
        <taxon>Pseudomonadota</taxon>
        <taxon>Gammaproteobacteria</taxon>
        <taxon>Pseudomonadales</taxon>
        <taxon>Pseudomonadaceae</taxon>
        <taxon>Pseudomonas</taxon>
    </lineage>
</organism>
<name>A0A8I1JBN9_9PSED</name>
<dbReference type="RefSeq" id="WP_034098470.1">
    <property type="nucleotide sequence ID" value="NZ_BQHF01000011.1"/>
</dbReference>
<dbReference type="EMBL" id="JAEILH010000007">
    <property type="protein sequence ID" value="MBI6622925.1"/>
    <property type="molecule type" value="Genomic_DNA"/>
</dbReference>
<keyword evidence="1" id="KW-0812">Transmembrane</keyword>
<dbReference type="Proteomes" id="UP000645865">
    <property type="component" value="Unassembled WGS sequence"/>
</dbReference>
<dbReference type="AlphaFoldDB" id="A0A8I1JBN9"/>
<sequence>MKTCLYCQRRNALERDTCEGCGMPLPASEASGMARRLSRFQWFCVGLTLFCIAMFFWLPRDIY</sequence>
<evidence type="ECO:0000313" key="3">
    <source>
        <dbReference type="Proteomes" id="UP000645865"/>
    </source>
</evidence>
<evidence type="ECO:0000313" key="2">
    <source>
        <dbReference type="EMBL" id="MBI6622925.1"/>
    </source>
</evidence>